<name>A0A915CX52_9BILA</name>
<dbReference type="GO" id="GO:0005730">
    <property type="term" value="C:nucleolus"/>
    <property type="evidence" value="ECO:0007669"/>
    <property type="project" value="UniProtKB-SubCell"/>
</dbReference>
<keyword evidence="6" id="KW-0733">Signal recognition particle</keyword>
<reference evidence="12" key="1">
    <citation type="submission" date="2022-11" db="UniProtKB">
        <authorList>
            <consortium name="WormBaseParasite"/>
        </authorList>
    </citation>
    <scope>IDENTIFICATION</scope>
</reference>
<feature type="compositionally biased region" description="Low complexity" evidence="10">
    <location>
        <begin position="120"/>
        <end position="135"/>
    </location>
</feature>
<comment type="subcellular location">
    <subcellularLocation>
        <location evidence="1">Cytoplasm</location>
    </subcellularLocation>
    <subcellularLocation>
        <location evidence="2">Nucleus</location>
        <location evidence="2">Nucleolus</location>
    </subcellularLocation>
</comment>
<dbReference type="GO" id="GO:0006617">
    <property type="term" value="P:SRP-dependent cotranslational protein targeting to membrane, signal sequence recognition"/>
    <property type="evidence" value="ECO:0007669"/>
    <property type="project" value="TreeGrafter"/>
</dbReference>
<dbReference type="Gene3D" id="3.30.56.30">
    <property type="entry name" value="Signal recognition particle, SRP19-like subunit"/>
    <property type="match status" value="1"/>
</dbReference>
<dbReference type="PANTHER" id="PTHR17453:SF0">
    <property type="entry name" value="SIGNAL RECOGNITION PARTICLE 19 KDA PROTEIN"/>
    <property type="match status" value="1"/>
</dbReference>
<evidence type="ECO:0000256" key="9">
    <source>
        <dbReference type="ARBA" id="ARBA00045518"/>
    </source>
</evidence>
<evidence type="ECO:0000256" key="10">
    <source>
        <dbReference type="SAM" id="MobiDB-lite"/>
    </source>
</evidence>
<comment type="function">
    <text evidence="9">Component of the signal recognition particle (SRP) complex, a ribonucleoprotein complex that mediates the cotranslational targeting of secretory and membrane proteins to the endoplasmic reticulum (ER). Binds directly to 7SL RNA. Mediates binding of SRP54 to the SRP complex.</text>
</comment>
<dbReference type="GO" id="GO:0005786">
    <property type="term" value="C:signal recognition particle, endoplasmic reticulum targeting"/>
    <property type="evidence" value="ECO:0007669"/>
    <property type="project" value="UniProtKB-KW"/>
</dbReference>
<keyword evidence="4" id="KW-0963">Cytoplasm</keyword>
<evidence type="ECO:0000256" key="5">
    <source>
        <dbReference type="ARBA" id="ARBA00022884"/>
    </source>
</evidence>
<dbReference type="AlphaFoldDB" id="A0A915CX52"/>
<evidence type="ECO:0000256" key="1">
    <source>
        <dbReference type="ARBA" id="ARBA00004496"/>
    </source>
</evidence>
<keyword evidence="7" id="KW-0539">Nucleus</keyword>
<proteinExistence type="inferred from homology"/>
<keyword evidence="8" id="KW-0687">Ribonucleoprotein</keyword>
<keyword evidence="11" id="KW-1185">Reference proteome</keyword>
<dbReference type="InterPro" id="IPR002778">
    <property type="entry name" value="Signal_recog_particle_SRP19"/>
</dbReference>
<comment type="similarity">
    <text evidence="3">Belongs to the SRP19 family.</text>
</comment>
<sequence length="141" mass="15826">MDVKLKPYSDESRWTVIYPLYINSKKTVAQGRRIIKEKCVENPTVAEMADIVNHAGLKCKLEAKKMHPRDPTREANMQGRIRVQLKNDDGSSCNDLFPTRDSLMFYLADMIPKLKSRQPGGSASSSQATNATAGGKQKRKK</sequence>
<dbReference type="FunFam" id="3.30.56.30:FF:000002">
    <property type="entry name" value="Signal recognition particle 19kDa"/>
    <property type="match status" value="1"/>
</dbReference>
<keyword evidence="5" id="KW-0694">RNA-binding</keyword>
<evidence type="ECO:0000256" key="3">
    <source>
        <dbReference type="ARBA" id="ARBA00008910"/>
    </source>
</evidence>
<organism evidence="11 12">
    <name type="scientific">Ditylenchus dipsaci</name>
    <dbReference type="NCBI Taxonomy" id="166011"/>
    <lineage>
        <taxon>Eukaryota</taxon>
        <taxon>Metazoa</taxon>
        <taxon>Ecdysozoa</taxon>
        <taxon>Nematoda</taxon>
        <taxon>Chromadorea</taxon>
        <taxon>Rhabditida</taxon>
        <taxon>Tylenchina</taxon>
        <taxon>Tylenchomorpha</taxon>
        <taxon>Sphaerularioidea</taxon>
        <taxon>Anguinidae</taxon>
        <taxon>Anguininae</taxon>
        <taxon>Ditylenchus</taxon>
    </lineage>
</organism>
<evidence type="ECO:0000313" key="11">
    <source>
        <dbReference type="Proteomes" id="UP000887574"/>
    </source>
</evidence>
<evidence type="ECO:0000313" key="12">
    <source>
        <dbReference type="WBParaSite" id="jg131"/>
    </source>
</evidence>
<dbReference type="Pfam" id="PF01922">
    <property type="entry name" value="SRP19"/>
    <property type="match status" value="1"/>
</dbReference>
<dbReference type="Proteomes" id="UP000887574">
    <property type="component" value="Unplaced"/>
</dbReference>
<dbReference type="SUPFAM" id="SSF69695">
    <property type="entry name" value="SRP19"/>
    <property type="match status" value="1"/>
</dbReference>
<protein>
    <submittedName>
        <fullName evidence="12">Signal recognition particle 19 kDa protein</fullName>
    </submittedName>
</protein>
<feature type="region of interest" description="Disordered" evidence="10">
    <location>
        <begin position="116"/>
        <end position="141"/>
    </location>
</feature>
<dbReference type="InterPro" id="IPR036521">
    <property type="entry name" value="SRP19-like_sf"/>
</dbReference>
<evidence type="ECO:0000256" key="2">
    <source>
        <dbReference type="ARBA" id="ARBA00004604"/>
    </source>
</evidence>
<accession>A0A915CX52</accession>
<evidence type="ECO:0000256" key="6">
    <source>
        <dbReference type="ARBA" id="ARBA00023135"/>
    </source>
</evidence>
<dbReference type="WBParaSite" id="jg131">
    <property type="protein sequence ID" value="jg131"/>
    <property type="gene ID" value="jg131"/>
</dbReference>
<dbReference type="PANTHER" id="PTHR17453">
    <property type="entry name" value="SIGNAL RECOGNITION PARTICLE 19 KD PROTEIN"/>
    <property type="match status" value="1"/>
</dbReference>
<evidence type="ECO:0000256" key="7">
    <source>
        <dbReference type="ARBA" id="ARBA00023242"/>
    </source>
</evidence>
<evidence type="ECO:0000256" key="4">
    <source>
        <dbReference type="ARBA" id="ARBA00022490"/>
    </source>
</evidence>
<dbReference type="GO" id="GO:0008312">
    <property type="term" value="F:7S RNA binding"/>
    <property type="evidence" value="ECO:0007669"/>
    <property type="project" value="InterPro"/>
</dbReference>
<evidence type="ECO:0000256" key="8">
    <source>
        <dbReference type="ARBA" id="ARBA00023274"/>
    </source>
</evidence>